<dbReference type="PRINTS" id="PR01884">
    <property type="entry name" value="MALPROTEIN"/>
</dbReference>
<name>A0AA88MYM2_TACVA</name>
<accession>A0AA88MYM2</accession>
<proteinExistence type="inferred from homology"/>
<feature type="transmembrane region" description="Helical" evidence="12">
    <location>
        <begin position="104"/>
        <end position="127"/>
    </location>
</feature>
<evidence type="ECO:0000259" key="13">
    <source>
        <dbReference type="PROSITE" id="PS51225"/>
    </source>
</evidence>
<keyword evidence="6 11" id="KW-0472">Membrane</keyword>
<evidence type="ECO:0000256" key="8">
    <source>
        <dbReference type="ARBA" id="ARBA00049979"/>
    </source>
</evidence>
<evidence type="ECO:0000256" key="11">
    <source>
        <dbReference type="PROSITE-ProRule" id="PRU00581"/>
    </source>
</evidence>
<dbReference type="AlphaFoldDB" id="A0AA88MYM2"/>
<organism evidence="14 15">
    <name type="scientific">Tachysurus vachellii</name>
    <name type="common">Darkbarbel catfish</name>
    <name type="synonym">Pelteobagrus vachellii</name>
    <dbReference type="NCBI Taxonomy" id="175792"/>
    <lineage>
        <taxon>Eukaryota</taxon>
        <taxon>Metazoa</taxon>
        <taxon>Chordata</taxon>
        <taxon>Craniata</taxon>
        <taxon>Vertebrata</taxon>
        <taxon>Euteleostomi</taxon>
        <taxon>Actinopterygii</taxon>
        <taxon>Neopterygii</taxon>
        <taxon>Teleostei</taxon>
        <taxon>Ostariophysi</taxon>
        <taxon>Siluriformes</taxon>
        <taxon>Bagridae</taxon>
        <taxon>Tachysurus</taxon>
    </lineage>
</organism>
<gene>
    <name evidence="14" type="ORF">Q7C36_009740</name>
</gene>
<feature type="transmembrane region" description="Helical" evidence="12">
    <location>
        <begin position="139"/>
        <end position="162"/>
    </location>
</feature>
<evidence type="ECO:0000256" key="9">
    <source>
        <dbReference type="ARBA" id="ARBA00050024"/>
    </source>
</evidence>
<feature type="transmembrane region" description="Helical" evidence="12">
    <location>
        <begin position="69"/>
        <end position="92"/>
    </location>
</feature>
<dbReference type="InterPro" id="IPR008253">
    <property type="entry name" value="Marvel"/>
</dbReference>
<dbReference type="EMBL" id="JAVHJS010000009">
    <property type="protein sequence ID" value="KAK2848058.1"/>
    <property type="molecule type" value="Genomic_DNA"/>
</dbReference>
<comment type="caution">
    <text evidence="14">The sequence shown here is derived from an EMBL/GenBank/DDBJ whole genome shotgun (WGS) entry which is preliminary data.</text>
</comment>
<evidence type="ECO:0000256" key="3">
    <source>
        <dbReference type="ARBA" id="ARBA00022475"/>
    </source>
</evidence>
<dbReference type="InterPro" id="IPR013295">
    <property type="entry name" value="MAL"/>
</dbReference>
<feature type="transmembrane region" description="Helical" evidence="12">
    <location>
        <begin position="40"/>
        <end position="57"/>
    </location>
</feature>
<keyword evidence="3" id="KW-1003">Cell membrane</keyword>
<evidence type="ECO:0000256" key="6">
    <source>
        <dbReference type="ARBA" id="ARBA00023136"/>
    </source>
</evidence>
<dbReference type="Pfam" id="PF01284">
    <property type="entry name" value="MARVEL"/>
    <property type="match status" value="1"/>
</dbReference>
<reference evidence="14" key="1">
    <citation type="submission" date="2023-08" db="EMBL/GenBank/DDBJ databases">
        <title>Pelteobagrus vachellii genome.</title>
        <authorList>
            <person name="Liu H."/>
        </authorList>
    </citation>
    <scope>NUCLEOTIDE SEQUENCE</scope>
    <source>
        <strain evidence="14">PRFRI_2022a</strain>
        <tissue evidence="14">Muscle</tissue>
    </source>
</reference>
<evidence type="ECO:0000256" key="10">
    <source>
        <dbReference type="ARBA" id="ARBA00050050"/>
    </source>
</evidence>
<evidence type="ECO:0000313" key="15">
    <source>
        <dbReference type="Proteomes" id="UP001187315"/>
    </source>
</evidence>
<dbReference type="PANTHER" id="PTHR22776">
    <property type="entry name" value="MARVEL-CONTAINING POTENTIAL LIPID RAFT-ASSOCIATED PROTEIN"/>
    <property type="match status" value="1"/>
</dbReference>
<evidence type="ECO:0000313" key="14">
    <source>
        <dbReference type="EMBL" id="KAK2848058.1"/>
    </source>
</evidence>
<sequence length="178" mass="19408">MADFPGKVNTQTSSSQFQTASHVQVMNISFDLNFIKSVQGVLLLVEIIFGLLVWALISSAEYWHAPALGWVLFVSITLWILSTVLYIMLILSMRQKLSSVPWPLALLVFYGVASVLYLTAFVANAVSVSRFGGYNFNHMAASASFASFVMGIYIGSTIHAFIEWKGDGGNAAMATVPV</sequence>
<dbReference type="InterPro" id="IPR050578">
    <property type="entry name" value="MARVEL-CKLF_proteins"/>
</dbReference>
<dbReference type="GO" id="GO:0042552">
    <property type="term" value="P:myelination"/>
    <property type="evidence" value="ECO:0007669"/>
    <property type="project" value="TreeGrafter"/>
</dbReference>
<dbReference type="PANTHER" id="PTHR22776:SF9">
    <property type="entry name" value="PLASMOLIPIN"/>
    <property type="match status" value="1"/>
</dbReference>
<evidence type="ECO:0000256" key="5">
    <source>
        <dbReference type="ARBA" id="ARBA00022989"/>
    </source>
</evidence>
<evidence type="ECO:0000256" key="12">
    <source>
        <dbReference type="SAM" id="Phobius"/>
    </source>
</evidence>
<feature type="domain" description="MARVEL" evidence="13">
    <location>
        <begin position="34"/>
        <end position="165"/>
    </location>
</feature>
<dbReference type="GO" id="GO:0016324">
    <property type="term" value="C:apical plasma membrane"/>
    <property type="evidence" value="ECO:0007669"/>
    <property type="project" value="UniProtKB-SubCell"/>
</dbReference>
<keyword evidence="15" id="KW-1185">Reference proteome</keyword>
<comment type="subcellular location">
    <subcellularLocation>
        <location evidence="1">Apical cell membrane</location>
        <topology evidence="1">Multi-pass membrane protein</topology>
    </subcellularLocation>
    <subcellularLocation>
        <location evidence="8">Myelin membrane</location>
        <topology evidence="8">Multi-pass membrane protein</topology>
    </subcellularLocation>
</comment>
<evidence type="ECO:0000256" key="4">
    <source>
        <dbReference type="ARBA" id="ARBA00022692"/>
    </source>
</evidence>
<evidence type="ECO:0000256" key="1">
    <source>
        <dbReference type="ARBA" id="ARBA00004424"/>
    </source>
</evidence>
<dbReference type="Proteomes" id="UP001187315">
    <property type="component" value="Unassembled WGS sequence"/>
</dbReference>
<dbReference type="GO" id="GO:0043209">
    <property type="term" value="C:myelin sheath"/>
    <property type="evidence" value="ECO:0007669"/>
    <property type="project" value="UniProtKB-SubCell"/>
</dbReference>
<protein>
    <recommendedName>
        <fullName evidence="9">Plasmolipin</fullName>
    </recommendedName>
    <alternativeName>
        <fullName evidence="10">Plasma membrane proteolipid</fullName>
    </alternativeName>
</protein>
<dbReference type="GO" id="GO:0019911">
    <property type="term" value="F:structural constituent of myelin sheath"/>
    <property type="evidence" value="ECO:0007669"/>
    <property type="project" value="TreeGrafter"/>
</dbReference>
<comment type="subunit">
    <text evidence="2">Forms oligomers.</text>
</comment>
<comment type="similarity">
    <text evidence="7">Belongs to the MAL family.</text>
</comment>
<evidence type="ECO:0000256" key="7">
    <source>
        <dbReference type="ARBA" id="ARBA00034721"/>
    </source>
</evidence>
<dbReference type="PROSITE" id="PS51225">
    <property type="entry name" value="MARVEL"/>
    <property type="match status" value="1"/>
</dbReference>
<keyword evidence="4 11" id="KW-0812">Transmembrane</keyword>
<keyword evidence="5 12" id="KW-1133">Transmembrane helix</keyword>
<evidence type="ECO:0000256" key="2">
    <source>
        <dbReference type="ARBA" id="ARBA00011815"/>
    </source>
</evidence>